<protein>
    <submittedName>
        <fullName evidence="2">Uncharacterized protein</fullName>
    </submittedName>
</protein>
<dbReference type="EMBL" id="HBER01025448">
    <property type="protein sequence ID" value="CAD8537548.1"/>
    <property type="molecule type" value="Transcribed_RNA"/>
</dbReference>
<evidence type="ECO:0000313" key="2">
    <source>
        <dbReference type="EMBL" id="CAD8537548.1"/>
    </source>
</evidence>
<reference evidence="2" key="1">
    <citation type="submission" date="2021-01" db="EMBL/GenBank/DDBJ databases">
        <authorList>
            <person name="Corre E."/>
            <person name="Pelletier E."/>
            <person name="Niang G."/>
            <person name="Scheremetjew M."/>
            <person name="Finn R."/>
            <person name="Kale V."/>
            <person name="Holt S."/>
            <person name="Cochrane G."/>
            <person name="Meng A."/>
            <person name="Brown T."/>
            <person name="Cohen L."/>
        </authorList>
    </citation>
    <scope>NUCLEOTIDE SEQUENCE</scope>
    <source>
        <strain evidence="2">RCC1130</strain>
    </source>
</reference>
<gene>
    <name evidence="2" type="ORF">CLEP1334_LOCUS12830</name>
</gene>
<sequence length="102" mass="10876">MIDAGKLSPPKHSTSTSSERKVGALSTFSLWASLVHSPGDAVLPSSPTFGKWDATARRALGCVWLPLKEDSVVPSSLLCHRNTSDVLDLLRHGVRIAPSVNS</sequence>
<dbReference type="AlphaFoldDB" id="A0A7S0NW59"/>
<accession>A0A7S0NW59</accession>
<organism evidence="2">
    <name type="scientific">Calcidiscus leptoporus</name>
    <dbReference type="NCBI Taxonomy" id="127549"/>
    <lineage>
        <taxon>Eukaryota</taxon>
        <taxon>Haptista</taxon>
        <taxon>Haptophyta</taxon>
        <taxon>Prymnesiophyceae</taxon>
        <taxon>Coccolithales</taxon>
        <taxon>Calcidiscaceae</taxon>
        <taxon>Calcidiscus</taxon>
    </lineage>
</organism>
<proteinExistence type="predicted"/>
<evidence type="ECO:0000256" key="1">
    <source>
        <dbReference type="SAM" id="MobiDB-lite"/>
    </source>
</evidence>
<feature type="region of interest" description="Disordered" evidence="1">
    <location>
        <begin position="1"/>
        <end position="22"/>
    </location>
</feature>
<name>A0A7S0NW59_9EUKA</name>